<sequence>MRRLALTVALVVGLMVALSEGDMHKKLIKIGLKALKKTPVIPLVFPLPLPKHLPHISLPHKSVWVSHGHISNREAEKLAWKLEKEYHKYVNLVQELDSKWPKENKW</sequence>
<accession>A0AAJ6QY36</accession>
<keyword evidence="2" id="KW-1185">Reference proteome</keyword>
<evidence type="ECO:0000313" key="2">
    <source>
        <dbReference type="Proteomes" id="UP000694867"/>
    </source>
</evidence>
<dbReference type="GeneID" id="100900364"/>
<keyword evidence="1" id="KW-0732">Signal</keyword>
<evidence type="ECO:0000313" key="3">
    <source>
        <dbReference type="RefSeq" id="XP_003747605.1"/>
    </source>
</evidence>
<reference evidence="3" key="1">
    <citation type="submission" date="2025-08" db="UniProtKB">
        <authorList>
            <consortium name="RefSeq"/>
        </authorList>
    </citation>
    <scope>IDENTIFICATION</scope>
</reference>
<feature type="chain" id="PRO_5042595089" evidence="1">
    <location>
        <begin position="22"/>
        <end position="106"/>
    </location>
</feature>
<organism evidence="2 3">
    <name type="scientific">Galendromus occidentalis</name>
    <name type="common">western predatory mite</name>
    <dbReference type="NCBI Taxonomy" id="34638"/>
    <lineage>
        <taxon>Eukaryota</taxon>
        <taxon>Metazoa</taxon>
        <taxon>Ecdysozoa</taxon>
        <taxon>Arthropoda</taxon>
        <taxon>Chelicerata</taxon>
        <taxon>Arachnida</taxon>
        <taxon>Acari</taxon>
        <taxon>Parasitiformes</taxon>
        <taxon>Mesostigmata</taxon>
        <taxon>Gamasina</taxon>
        <taxon>Phytoseioidea</taxon>
        <taxon>Phytoseiidae</taxon>
        <taxon>Typhlodrominae</taxon>
        <taxon>Galendromus</taxon>
    </lineage>
</organism>
<evidence type="ECO:0000256" key="1">
    <source>
        <dbReference type="SAM" id="SignalP"/>
    </source>
</evidence>
<protein>
    <submittedName>
        <fullName evidence="3">Uncharacterized protein LOC100900364</fullName>
    </submittedName>
</protein>
<proteinExistence type="predicted"/>
<feature type="signal peptide" evidence="1">
    <location>
        <begin position="1"/>
        <end position="21"/>
    </location>
</feature>
<dbReference type="KEGG" id="goe:100900364"/>
<dbReference type="Proteomes" id="UP000694867">
    <property type="component" value="Unplaced"/>
</dbReference>
<gene>
    <name evidence="3" type="primary">LOC100900364</name>
</gene>
<dbReference type="AlphaFoldDB" id="A0AAJ6QY36"/>
<name>A0AAJ6QY36_9ACAR</name>
<dbReference type="RefSeq" id="XP_003747605.1">
    <property type="nucleotide sequence ID" value="XM_003747557.2"/>
</dbReference>